<comment type="catalytic activity">
    <reaction evidence="4 6">
        <text>D-erythrose 4-phosphate + phosphoenolpyruvate + H2O = 7-phospho-2-dehydro-3-deoxy-D-arabino-heptonate + phosphate</text>
        <dbReference type="Rhea" id="RHEA:14717"/>
        <dbReference type="ChEBI" id="CHEBI:15377"/>
        <dbReference type="ChEBI" id="CHEBI:16897"/>
        <dbReference type="ChEBI" id="CHEBI:43474"/>
        <dbReference type="ChEBI" id="CHEBI:58394"/>
        <dbReference type="ChEBI" id="CHEBI:58702"/>
        <dbReference type="EC" id="2.5.1.54"/>
    </reaction>
</comment>
<reference evidence="7 8" key="1">
    <citation type="submission" date="2019-04" db="EMBL/GenBank/DDBJ databases">
        <title>Friends and foes A comparative genomics study of 23 Aspergillus species from section Flavi.</title>
        <authorList>
            <consortium name="DOE Joint Genome Institute"/>
            <person name="Kjaerbolling I."/>
            <person name="Vesth T."/>
            <person name="Frisvad J.C."/>
            <person name="Nybo J.L."/>
            <person name="Theobald S."/>
            <person name="Kildgaard S."/>
            <person name="Isbrandt T."/>
            <person name="Kuo A."/>
            <person name="Sato A."/>
            <person name="Lyhne E.K."/>
            <person name="Kogle M.E."/>
            <person name="Wiebenga A."/>
            <person name="Kun R.S."/>
            <person name="Lubbers R.J."/>
            <person name="Makela M.R."/>
            <person name="Barry K."/>
            <person name="Chovatia M."/>
            <person name="Clum A."/>
            <person name="Daum C."/>
            <person name="Haridas S."/>
            <person name="He G."/>
            <person name="LaButti K."/>
            <person name="Lipzen A."/>
            <person name="Mondo S."/>
            <person name="Riley R."/>
            <person name="Salamov A."/>
            <person name="Simmons B.A."/>
            <person name="Magnuson J.K."/>
            <person name="Henrissat B."/>
            <person name="Mortensen U.H."/>
            <person name="Larsen T.O."/>
            <person name="Devries R.P."/>
            <person name="Grigoriev I.V."/>
            <person name="Machida M."/>
            <person name="Baker S.E."/>
            <person name="Andersen M.R."/>
        </authorList>
    </citation>
    <scope>NUCLEOTIDE SEQUENCE [LARGE SCALE GENOMIC DNA]</scope>
    <source>
        <strain evidence="7 8">CBS 117625</strain>
    </source>
</reference>
<dbReference type="GO" id="GO:0009423">
    <property type="term" value="P:chorismate biosynthetic process"/>
    <property type="evidence" value="ECO:0007669"/>
    <property type="project" value="UniProtKB-UniPathway"/>
</dbReference>
<sequence length="463" mass="51430">MHTSDQGIYRTLIIITADDSRIFVHLATMTHHPHDTWTPQSWSTKPVIAQAVEYDDPKALESVISIISSLPALVNPMKIEIARNSFAAAARGEAFIIQGGDCAESFDDVRLHAIKKKVKLLQEQSSLLGQGLKLPIVTVGRIAGQYAKPRSSPLETLEDGTITHAFRGHNINGPNLGERRPDPYRLLLGDFYSRTTLEMIRHIQSSPITTSPNFVRTPNSFPLTPEETDVEPLETAAGTIFTSHEALHLPYESAMTRDRYNTSASFIWIGERTRQLDGAHVEYIRGLRNPIGVKIGPNIDSSTLVALLNAICPEPHLLENIGRVTIITRLGAEKVASVLPPLIKAVQEAGHTPVWMCDACHGNTQTTATGLKTRHVERMLLEATRTYQTHRENGSLLGGLHLEQTGEFVTECQDDKTMDRESPLSSNYHSLCDPRLSNVQALSLVRHFVDFVRCWEGKEKLGY</sequence>
<keyword evidence="6" id="KW-0057">Aromatic amino acid biosynthesis</keyword>
<keyword evidence="8" id="KW-1185">Reference proteome</keyword>
<comment type="cofactor">
    <cofactor evidence="5">
        <name>Mn(2+)</name>
        <dbReference type="ChEBI" id="CHEBI:29035"/>
    </cofactor>
    <cofactor evidence="5">
        <name>Co(2+)</name>
        <dbReference type="ChEBI" id="CHEBI:48828"/>
    </cofactor>
    <cofactor evidence="5">
        <name>Cd(2+)</name>
        <dbReference type="ChEBI" id="CHEBI:48775"/>
    </cofactor>
    <text evidence="5">Binds 1 divalent cation per subunit. The enzyme is active with manganese, cobalt or cadmium ions.</text>
</comment>
<proteinExistence type="inferred from homology"/>
<dbReference type="InterPro" id="IPR002480">
    <property type="entry name" value="DAHP_synth_2"/>
</dbReference>
<feature type="binding site" evidence="5">
    <location>
        <begin position="271"/>
        <end position="272"/>
    </location>
    <ligand>
        <name>phosphoenolpyruvate</name>
        <dbReference type="ChEBI" id="CHEBI:58702"/>
    </ligand>
</feature>
<keyword evidence="3 6" id="KW-0808">Transferase</keyword>
<dbReference type="GeneID" id="43639417"/>
<dbReference type="Proteomes" id="UP000325672">
    <property type="component" value="Unassembled WGS sequence"/>
</dbReference>
<dbReference type="EC" id="2.5.1.54" evidence="6"/>
<feature type="binding site" evidence="5">
    <location>
        <position position="361"/>
    </location>
    <ligand>
        <name>Mn(2+)</name>
        <dbReference type="ChEBI" id="CHEBI:29035"/>
    </ligand>
</feature>
<evidence type="ECO:0000256" key="2">
    <source>
        <dbReference type="ARBA" id="ARBA00008911"/>
    </source>
</evidence>
<comment type="pathway">
    <text evidence="1 6">Metabolic intermediate biosynthesis; chorismate biosynthesis; chorismate from D-erythrose 4-phosphate and phosphoenolpyruvate: step 1/7.</text>
</comment>
<feature type="binding site" evidence="5">
    <location>
        <position position="294"/>
    </location>
    <ligand>
        <name>phosphoenolpyruvate</name>
        <dbReference type="ChEBI" id="CHEBI:58702"/>
    </ligand>
</feature>
<feature type="binding site" evidence="5">
    <location>
        <position position="141"/>
    </location>
    <ligand>
        <name>phosphoenolpyruvate</name>
        <dbReference type="ChEBI" id="CHEBI:58702"/>
    </ligand>
</feature>
<dbReference type="PANTHER" id="PTHR21337:SF0">
    <property type="entry name" value="PHOSPHO-2-DEHYDRO-3-DEOXYHEPTONATE ALDOLASE"/>
    <property type="match status" value="1"/>
</dbReference>
<evidence type="ECO:0000313" key="7">
    <source>
        <dbReference type="EMBL" id="KAE8135167.1"/>
    </source>
</evidence>
<dbReference type="AlphaFoldDB" id="A0A5N6SMQ0"/>
<dbReference type="UniPathway" id="UPA00053">
    <property type="reaction ID" value="UER00084"/>
</dbReference>
<dbReference type="EMBL" id="ML743596">
    <property type="protein sequence ID" value="KAE8135167.1"/>
    <property type="molecule type" value="Genomic_DNA"/>
</dbReference>
<feature type="binding site" evidence="5">
    <location>
        <position position="403"/>
    </location>
    <ligand>
        <name>Mn(2+)</name>
        <dbReference type="ChEBI" id="CHEBI:29035"/>
    </ligand>
</feature>
<evidence type="ECO:0000256" key="5">
    <source>
        <dbReference type="PIRSR" id="PIRSR602480-1"/>
    </source>
</evidence>
<feature type="binding site" evidence="5">
    <location>
        <position position="329"/>
    </location>
    <ligand>
        <name>phosphoenolpyruvate</name>
        <dbReference type="ChEBI" id="CHEBI:58702"/>
    </ligand>
</feature>
<dbReference type="InterPro" id="IPR013785">
    <property type="entry name" value="Aldolase_TIM"/>
</dbReference>
<evidence type="ECO:0000256" key="6">
    <source>
        <dbReference type="RuleBase" id="RU363071"/>
    </source>
</evidence>
<organism evidence="7 8">
    <name type="scientific">Aspergillus pseudotamarii</name>
    <dbReference type="NCBI Taxonomy" id="132259"/>
    <lineage>
        <taxon>Eukaryota</taxon>
        <taxon>Fungi</taxon>
        <taxon>Dikarya</taxon>
        <taxon>Ascomycota</taxon>
        <taxon>Pezizomycotina</taxon>
        <taxon>Eurotiomycetes</taxon>
        <taxon>Eurotiomycetidae</taxon>
        <taxon>Eurotiales</taxon>
        <taxon>Aspergillaceae</taxon>
        <taxon>Aspergillus</taxon>
        <taxon>Aspergillus subgen. Circumdati</taxon>
    </lineage>
</organism>
<keyword evidence="5" id="KW-0170">Cobalt</keyword>
<gene>
    <name evidence="7" type="ORF">BDV38DRAFT_253071</name>
</gene>
<dbReference type="GO" id="GO:0009073">
    <property type="term" value="P:aromatic amino acid family biosynthetic process"/>
    <property type="evidence" value="ECO:0007669"/>
    <property type="project" value="UniProtKB-KW"/>
</dbReference>
<evidence type="ECO:0000256" key="1">
    <source>
        <dbReference type="ARBA" id="ARBA00004688"/>
    </source>
</evidence>
<keyword evidence="5" id="KW-0464">Manganese</keyword>
<feature type="binding site" evidence="5">
    <location>
        <position position="102"/>
    </location>
    <ligand>
        <name>Mn(2+)</name>
        <dbReference type="ChEBI" id="CHEBI:29035"/>
    </ligand>
</feature>
<dbReference type="OrthoDB" id="2338at2759"/>
<evidence type="ECO:0000313" key="8">
    <source>
        <dbReference type="Proteomes" id="UP000325672"/>
    </source>
</evidence>
<accession>A0A5N6SMQ0</accession>
<protein>
    <recommendedName>
        <fullName evidence="6">Phospho-2-dehydro-3-deoxyheptonate aldolase</fullName>
        <ecNumber evidence="6">2.5.1.54</ecNumber>
    </recommendedName>
</protein>
<dbReference type="GO" id="GO:0003849">
    <property type="term" value="F:3-deoxy-7-phosphoheptulonate synthase activity"/>
    <property type="evidence" value="ECO:0007669"/>
    <property type="project" value="UniProtKB-EC"/>
</dbReference>
<evidence type="ECO:0000256" key="3">
    <source>
        <dbReference type="ARBA" id="ARBA00022679"/>
    </source>
</evidence>
<comment type="similarity">
    <text evidence="2 6">Belongs to the class-II DAHP synthase family.</text>
</comment>
<dbReference type="PANTHER" id="PTHR21337">
    <property type="entry name" value="PHOSPHO-2-DEHYDRO-3-DEOXYHEPTONATE ALDOLASE 1, 2"/>
    <property type="match status" value="1"/>
</dbReference>
<keyword evidence="6" id="KW-0028">Amino-acid biosynthesis</keyword>
<evidence type="ECO:0000256" key="4">
    <source>
        <dbReference type="ARBA" id="ARBA00047508"/>
    </source>
</evidence>
<dbReference type="Gene3D" id="3.20.20.70">
    <property type="entry name" value="Aldolase class I"/>
    <property type="match status" value="1"/>
</dbReference>
<dbReference type="SUPFAM" id="SSF51569">
    <property type="entry name" value="Aldolase"/>
    <property type="match status" value="1"/>
</dbReference>
<dbReference type="Pfam" id="PF01474">
    <property type="entry name" value="DAHP_synth_2"/>
    <property type="match status" value="2"/>
</dbReference>
<dbReference type="RefSeq" id="XP_031911230.1">
    <property type="nucleotide sequence ID" value="XM_032055207.1"/>
</dbReference>
<keyword evidence="5" id="KW-0104">Cadmium</keyword>
<dbReference type="GO" id="GO:0008652">
    <property type="term" value="P:amino acid biosynthetic process"/>
    <property type="evidence" value="ECO:0007669"/>
    <property type="project" value="UniProtKB-KW"/>
</dbReference>
<feature type="binding site" evidence="5">
    <location>
        <position position="433"/>
    </location>
    <ligand>
        <name>Mn(2+)</name>
        <dbReference type="ChEBI" id="CHEBI:29035"/>
    </ligand>
</feature>
<name>A0A5N6SMQ0_ASPPS</name>